<gene>
    <name evidence="7" type="ORF">BIT28_07315</name>
</gene>
<proteinExistence type="predicted"/>
<dbReference type="PROSITE" id="PS00194">
    <property type="entry name" value="THIOREDOXIN_1"/>
    <property type="match status" value="1"/>
</dbReference>
<evidence type="ECO:0000256" key="4">
    <source>
        <dbReference type="ARBA" id="ARBA00023284"/>
    </source>
</evidence>
<comment type="subcellular location">
    <subcellularLocation>
        <location evidence="1">Cell envelope</location>
    </subcellularLocation>
</comment>
<dbReference type="GO" id="GO:0016209">
    <property type="term" value="F:antioxidant activity"/>
    <property type="evidence" value="ECO:0007669"/>
    <property type="project" value="InterPro"/>
</dbReference>
<accession>A0A1Q9GEZ4</accession>
<keyword evidence="4" id="KW-0676">Redox-active center</keyword>
<dbReference type="PANTHER" id="PTHR42852">
    <property type="entry name" value="THIOL:DISULFIDE INTERCHANGE PROTEIN DSBE"/>
    <property type="match status" value="1"/>
</dbReference>
<keyword evidence="2" id="KW-0201">Cytochrome c-type biogenesis</keyword>
<dbReference type="GO" id="GO:0030313">
    <property type="term" value="C:cell envelope"/>
    <property type="evidence" value="ECO:0007669"/>
    <property type="project" value="UniProtKB-SubCell"/>
</dbReference>
<dbReference type="InterPro" id="IPR036249">
    <property type="entry name" value="Thioredoxin-like_sf"/>
</dbReference>
<reference evidence="7 8" key="1">
    <citation type="submission" date="2016-09" db="EMBL/GenBank/DDBJ databases">
        <title>Photobacterium proteolyticum sp. nov. a protease producing bacterium isolated from ocean sediments of Laizhou Bay.</title>
        <authorList>
            <person name="Li Y."/>
        </authorList>
    </citation>
    <scope>NUCLEOTIDE SEQUENCE [LARGE SCALE GENOMIC DNA]</scope>
    <source>
        <strain evidence="7 8">13-12</strain>
    </source>
</reference>
<dbReference type="CDD" id="cd02966">
    <property type="entry name" value="TlpA_like_family"/>
    <property type="match status" value="1"/>
</dbReference>
<dbReference type="SUPFAM" id="SSF52833">
    <property type="entry name" value="Thioredoxin-like"/>
    <property type="match status" value="1"/>
</dbReference>
<evidence type="ECO:0000256" key="5">
    <source>
        <dbReference type="SAM" id="SignalP"/>
    </source>
</evidence>
<dbReference type="EMBL" id="MJIL01000090">
    <property type="protein sequence ID" value="OLQ72977.1"/>
    <property type="molecule type" value="Genomic_DNA"/>
</dbReference>
<dbReference type="InterPro" id="IPR017937">
    <property type="entry name" value="Thioredoxin_CS"/>
</dbReference>
<dbReference type="RefSeq" id="WP_075766994.1">
    <property type="nucleotide sequence ID" value="NZ_MJIL01000090.1"/>
</dbReference>
<comment type="caution">
    <text evidence="7">The sequence shown here is derived from an EMBL/GenBank/DDBJ whole genome shotgun (WGS) entry which is preliminary data.</text>
</comment>
<sequence length="154" mass="17087">MFKKWLVALAILLSANAQAYQQGDSLSPFAQQQLGLNPEAVTIIDFFAEWCVSCREELPEVNQLAQQLDASQVTVLGVDVDEDVEVAKAFQQELGLTFPVVNDPEQTLVEDFQPIGMPALYYVYQGKVLKVRYGAINHIGQVIMDDLKELGLAL</sequence>
<dbReference type="AlphaFoldDB" id="A0A1Q9GEZ4"/>
<dbReference type="GO" id="GO:0015036">
    <property type="term" value="F:disulfide oxidoreductase activity"/>
    <property type="evidence" value="ECO:0007669"/>
    <property type="project" value="UniProtKB-ARBA"/>
</dbReference>
<name>A0A1Q9GEZ4_9GAMM</name>
<dbReference type="InterPro" id="IPR000866">
    <property type="entry name" value="AhpC/TSA"/>
</dbReference>
<dbReference type="InterPro" id="IPR050553">
    <property type="entry name" value="Thioredoxin_ResA/DsbE_sf"/>
</dbReference>
<keyword evidence="3" id="KW-1015">Disulfide bond</keyword>
<feature type="chain" id="PRO_5013203611" evidence="5">
    <location>
        <begin position="20"/>
        <end position="154"/>
    </location>
</feature>
<keyword evidence="5" id="KW-0732">Signal</keyword>
<dbReference type="Proteomes" id="UP000186905">
    <property type="component" value="Unassembled WGS sequence"/>
</dbReference>
<evidence type="ECO:0000256" key="3">
    <source>
        <dbReference type="ARBA" id="ARBA00023157"/>
    </source>
</evidence>
<evidence type="ECO:0000313" key="8">
    <source>
        <dbReference type="Proteomes" id="UP000186905"/>
    </source>
</evidence>
<dbReference type="PROSITE" id="PS51352">
    <property type="entry name" value="THIOREDOXIN_2"/>
    <property type="match status" value="1"/>
</dbReference>
<dbReference type="PANTHER" id="PTHR42852:SF6">
    <property type="entry name" value="THIOL:DISULFIDE INTERCHANGE PROTEIN DSBE"/>
    <property type="match status" value="1"/>
</dbReference>
<dbReference type="STRING" id="1903952.BIT28_07315"/>
<dbReference type="OrthoDB" id="9796554at2"/>
<keyword evidence="8" id="KW-1185">Reference proteome</keyword>
<feature type="signal peptide" evidence="5">
    <location>
        <begin position="1"/>
        <end position="19"/>
    </location>
</feature>
<dbReference type="InterPro" id="IPR013766">
    <property type="entry name" value="Thioredoxin_domain"/>
</dbReference>
<dbReference type="GO" id="GO:0017004">
    <property type="term" value="P:cytochrome complex assembly"/>
    <property type="evidence" value="ECO:0007669"/>
    <property type="project" value="UniProtKB-KW"/>
</dbReference>
<organism evidence="7 8">
    <name type="scientific">Photobacterium proteolyticum</name>
    <dbReference type="NCBI Taxonomy" id="1903952"/>
    <lineage>
        <taxon>Bacteria</taxon>
        <taxon>Pseudomonadati</taxon>
        <taxon>Pseudomonadota</taxon>
        <taxon>Gammaproteobacteria</taxon>
        <taxon>Vibrionales</taxon>
        <taxon>Vibrionaceae</taxon>
        <taxon>Photobacterium</taxon>
    </lineage>
</organism>
<feature type="domain" description="Thioredoxin" evidence="6">
    <location>
        <begin position="6"/>
        <end position="154"/>
    </location>
</feature>
<evidence type="ECO:0000259" key="6">
    <source>
        <dbReference type="PROSITE" id="PS51352"/>
    </source>
</evidence>
<dbReference type="Pfam" id="PF00578">
    <property type="entry name" value="AhpC-TSA"/>
    <property type="match status" value="1"/>
</dbReference>
<evidence type="ECO:0000256" key="2">
    <source>
        <dbReference type="ARBA" id="ARBA00022748"/>
    </source>
</evidence>
<evidence type="ECO:0000313" key="7">
    <source>
        <dbReference type="EMBL" id="OLQ72977.1"/>
    </source>
</evidence>
<dbReference type="Gene3D" id="3.40.30.10">
    <property type="entry name" value="Glutaredoxin"/>
    <property type="match status" value="1"/>
</dbReference>
<evidence type="ECO:0000256" key="1">
    <source>
        <dbReference type="ARBA" id="ARBA00004196"/>
    </source>
</evidence>
<protein>
    <submittedName>
        <fullName evidence="7">Cytochrome C biogenesis protein</fullName>
    </submittedName>
</protein>